<dbReference type="PANTHER" id="PTHR10556:SF57">
    <property type="entry name" value="3-OXO-5-ALPHA-STEROID 4-DEHYDROGENASE 1"/>
    <property type="match status" value="1"/>
</dbReference>
<keyword evidence="10" id="KW-0443">Lipid metabolism</keyword>
<feature type="transmembrane region" description="Helical" evidence="17">
    <location>
        <begin position="77"/>
        <end position="96"/>
    </location>
</feature>
<dbReference type="STRING" id="1121098.HMPREF1534_02258"/>
<protein>
    <recommendedName>
        <fullName evidence="13">3-oxo-5-alpha-steroid 4-dehydrogenase 1</fullName>
    </recommendedName>
    <alternativeName>
        <fullName evidence="14">SR type 1</fullName>
    </alternativeName>
    <alternativeName>
        <fullName evidence="15">Steroid 5-alpha-reductase 1</fullName>
    </alternativeName>
</protein>
<keyword evidence="5" id="KW-0256">Endoplasmic reticulum</keyword>
<dbReference type="Gene3D" id="1.20.120.1630">
    <property type="match status" value="1"/>
</dbReference>
<dbReference type="InterPro" id="IPR039357">
    <property type="entry name" value="SRD5A/TECR"/>
</dbReference>
<dbReference type="GeneID" id="60061802"/>
<gene>
    <name evidence="19" type="ORF">HMPREF1534_02258</name>
</gene>
<evidence type="ECO:0000256" key="2">
    <source>
        <dbReference type="ARBA" id="ARBA00004524"/>
    </source>
</evidence>
<evidence type="ECO:0000256" key="15">
    <source>
        <dbReference type="ARBA" id="ARBA00042579"/>
    </source>
</evidence>
<feature type="transmembrane region" description="Helical" evidence="17">
    <location>
        <begin position="200"/>
        <end position="221"/>
    </location>
</feature>
<evidence type="ECO:0000256" key="3">
    <source>
        <dbReference type="ARBA" id="ARBA00022692"/>
    </source>
</evidence>
<evidence type="ECO:0000256" key="14">
    <source>
        <dbReference type="ARBA" id="ARBA00041664"/>
    </source>
</evidence>
<feature type="transmembrane region" description="Helical" evidence="17">
    <location>
        <begin position="103"/>
        <end position="123"/>
    </location>
</feature>
<evidence type="ECO:0000256" key="7">
    <source>
        <dbReference type="ARBA" id="ARBA00022857"/>
    </source>
</evidence>
<comment type="catalytic activity">
    <reaction evidence="16">
        <text>androst-4-ene-3,17-dione + NADPH + H(+) = 5alpha-androstan-3,17-dione + NADP(+)</text>
        <dbReference type="Rhea" id="RHEA:50816"/>
        <dbReference type="ChEBI" id="CHEBI:15378"/>
        <dbReference type="ChEBI" id="CHEBI:15994"/>
        <dbReference type="ChEBI" id="CHEBI:16422"/>
        <dbReference type="ChEBI" id="CHEBI:57783"/>
        <dbReference type="ChEBI" id="CHEBI:58349"/>
    </reaction>
    <physiologicalReaction direction="left-to-right" evidence="16">
        <dbReference type="Rhea" id="RHEA:50817"/>
    </physiologicalReaction>
</comment>
<sequence>MEQQTFDLLLLTMSALAVVVFAALYYVRAGYGMFQTSKWGISLNNKLGWILMEAPVFFVMLYLWWNSSVRCSAVPLVFFLLFELHYFQRAFIFPFLMKGKSRMPIAIMLMGVVFNVLNGFMQGEWLFYLAPEGLYSDAWLNTSSFWAGLVLFFAGMGINIHSDSVIRHLRKPGDTRHYLPQKGMYRYVTSGNYFGELLEWVGFAVLTCSPAAWVFVLWTFANLAPRANSIRNRYREEFGAQAVGGRKRMIPFVY</sequence>
<keyword evidence="7" id="KW-0521">NADP</keyword>
<dbReference type="PIRSF" id="PIRSF015596">
    <property type="entry name" value="5_alpha-SR2"/>
    <property type="match status" value="1"/>
</dbReference>
<keyword evidence="3 17" id="KW-0812">Transmembrane</keyword>
<dbReference type="Pfam" id="PF02544">
    <property type="entry name" value="Steroid_dh"/>
    <property type="match status" value="1"/>
</dbReference>
<comment type="function">
    <text evidence="12">Converts testosterone into 5-alpha-dihydrotestosterone and progesterone or corticosterone into their corresponding 5-alpha-3-oxosteroids. It plays a central role in sexual differentiation and androgen physiology.</text>
</comment>
<keyword evidence="4" id="KW-0221">Differentiation</keyword>
<dbReference type="Proteomes" id="UP000017831">
    <property type="component" value="Unassembled WGS sequence"/>
</dbReference>
<feature type="transmembrane region" description="Helical" evidence="17">
    <location>
        <begin position="47"/>
        <end position="65"/>
    </location>
</feature>
<dbReference type="GO" id="GO:0006694">
    <property type="term" value="P:steroid biosynthetic process"/>
    <property type="evidence" value="ECO:0007669"/>
    <property type="project" value="TreeGrafter"/>
</dbReference>
<evidence type="ECO:0000256" key="1">
    <source>
        <dbReference type="ARBA" id="ARBA00004477"/>
    </source>
</evidence>
<dbReference type="HOGENOM" id="CLU_065395_1_1_10"/>
<evidence type="ECO:0000256" key="8">
    <source>
        <dbReference type="ARBA" id="ARBA00022989"/>
    </source>
</evidence>
<comment type="caution">
    <text evidence="19">The sequence shown here is derived from an EMBL/GenBank/DDBJ whole genome shotgun (WGS) entry which is preliminary data.</text>
</comment>
<evidence type="ECO:0000256" key="6">
    <source>
        <dbReference type="ARBA" id="ARBA00022848"/>
    </source>
</evidence>
<evidence type="ECO:0000256" key="4">
    <source>
        <dbReference type="ARBA" id="ARBA00022782"/>
    </source>
</evidence>
<evidence type="ECO:0000256" key="9">
    <source>
        <dbReference type="ARBA" id="ARBA00023002"/>
    </source>
</evidence>
<organism evidence="19 20">
    <name type="scientific">Phocaeicola massiliensis B84634 = Timone 84634 = DSM 17679 = JCM 13223</name>
    <dbReference type="NCBI Taxonomy" id="1121098"/>
    <lineage>
        <taxon>Bacteria</taxon>
        <taxon>Pseudomonadati</taxon>
        <taxon>Bacteroidota</taxon>
        <taxon>Bacteroidia</taxon>
        <taxon>Bacteroidales</taxon>
        <taxon>Bacteroidaceae</taxon>
        <taxon>Phocaeicola</taxon>
    </lineage>
</organism>
<dbReference type="eggNOG" id="ENOG502Z8VT">
    <property type="taxonomic scope" value="Bacteria"/>
</dbReference>
<dbReference type="EMBL" id="AQHY01000026">
    <property type="protein sequence ID" value="EOA54380.1"/>
    <property type="molecule type" value="Genomic_DNA"/>
</dbReference>
<evidence type="ECO:0000256" key="10">
    <source>
        <dbReference type="ARBA" id="ARBA00023098"/>
    </source>
</evidence>
<keyword evidence="8 17" id="KW-1133">Transmembrane helix</keyword>
<dbReference type="InterPro" id="IPR016636">
    <property type="entry name" value="3-oxo-5-alpha-steroid_4-DH"/>
</dbReference>
<dbReference type="AlphaFoldDB" id="U6RCZ4"/>
<keyword evidence="11 17" id="KW-0472">Membrane</keyword>
<dbReference type="PROSITE" id="PS50244">
    <property type="entry name" value="S5A_REDUCTASE"/>
    <property type="match status" value="1"/>
</dbReference>
<keyword evidence="20" id="KW-1185">Reference proteome</keyword>
<dbReference type="GO" id="GO:0030154">
    <property type="term" value="P:cell differentiation"/>
    <property type="evidence" value="ECO:0007669"/>
    <property type="project" value="UniProtKB-KW"/>
</dbReference>
<evidence type="ECO:0000313" key="19">
    <source>
        <dbReference type="EMBL" id="EOA54380.1"/>
    </source>
</evidence>
<evidence type="ECO:0000256" key="17">
    <source>
        <dbReference type="SAM" id="Phobius"/>
    </source>
</evidence>
<feature type="transmembrane region" description="Helical" evidence="17">
    <location>
        <begin position="143"/>
        <end position="161"/>
    </location>
</feature>
<name>U6RCZ4_9BACT</name>
<evidence type="ECO:0000256" key="16">
    <source>
        <dbReference type="ARBA" id="ARBA00049166"/>
    </source>
</evidence>
<dbReference type="GO" id="GO:0003865">
    <property type="term" value="F:3-oxo-5-alpha-steroid 4-dehydrogenase activity"/>
    <property type="evidence" value="ECO:0007669"/>
    <property type="project" value="InterPro"/>
</dbReference>
<reference evidence="19 20" key="1">
    <citation type="submission" date="2013-04" db="EMBL/GenBank/DDBJ databases">
        <title>The Genome Sequence of Bacteroides massiliensis DSM 17679.</title>
        <authorList>
            <consortium name="The Broad Institute Genomics Platform"/>
            <person name="Earl A."/>
            <person name="Ward D."/>
            <person name="Feldgarden M."/>
            <person name="Gevers D."/>
            <person name="Martens E."/>
            <person name="Fenner L."/>
            <person name="Roux V."/>
            <person name="Mallet M.N."/>
            <person name="Raoult D."/>
            <person name="Walker B."/>
            <person name="Young S."/>
            <person name="Zeng Q."/>
            <person name="Gargeya S."/>
            <person name="Fitzgerald M."/>
            <person name="Haas B."/>
            <person name="Abouelleil A."/>
            <person name="Allen A.W."/>
            <person name="Alvarado L."/>
            <person name="Arachchi H.M."/>
            <person name="Berlin A.M."/>
            <person name="Chapman S.B."/>
            <person name="Gainer-Dewar J."/>
            <person name="Goldberg J."/>
            <person name="Griggs A."/>
            <person name="Gujja S."/>
            <person name="Hansen M."/>
            <person name="Howarth C."/>
            <person name="Imamovic A."/>
            <person name="Ireland A."/>
            <person name="Larimer J."/>
            <person name="McCowan C."/>
            <person name="Murphy C."/>
            <person name="Pearson M."/>
            <person name="Poon T.W."/>
            <person name="Priest M."/>
            <person name="Roberts A."/>
            <person name="Saif S."/>
            <person name="Shea T."/>
            <person name="Sisk P."/>
            <person name="Sykes S."/>
            <person name="Wortman J."/>
            <person name="Nusbaum C."/>
            <person name="Birren B."/>
        </authorList>
    </citation>
    <scope>NUCLEOTIDE SEQUENCE [LARGE SCALE GENOMIC DNA]</scope>
    <source>
        <strain evidence="20">B84634 / Timone 84634 / DSM 17679 / JCM 13223</strain>
    </source>
</reference>
<comment type="subcellular location">
    <subcellularLocation>
        <location evidence="1">Endoplasmic reticulum membrane</location>
        <topology evidence="1">Multi-pass membrane protein</topology>
    </subcellularLocation>
    <subcellularLocation>
        <location evidence="2">Microsome membrane</location>
    </subcellularLocation>
</comment>
<dbReference type="FunFam" id="1.20.120.1630:FF:000014">
    <property type="entry name" value="Steroid 5-alpha reductase, putative"/>
    <property type="match status" value="1"/>
</dbReference>
<evidence type="ECO:0000256" key="12">
    <source>
        <dbReference type="ARBA" id="ARBA00037789"/>
    </source>
</evidence>
<proteinExistence type="predicted"/>
<evidence type="ECO:0000256" key="5">
    <source>
        <dbReference type="ARBA" id="ARBA00022824"/>
    </source>
</evidence>
<evidence type="ECO:0000256" key="11">
    <source>
        <dbReference type="ARBA" id="ARBA00023136"/>
    </source>
</evidence>
<evidence type="ECO:0000313" key="20">
    <source>
        <dbReference type="Proteomes" id="UP000017831"/>
    </source>
</evidence>
<dbReference type="OrthoDB" id="4688552at2"/>
<feature type="transmembrane region" description="Helical" evidence="17">
    <location>
        <begin position="6"/>
        <end position="27"/>
    </location>
</feature>
<keyword evidence="9" id="KW-0560">Oxidoreductase</keyword>
<dbReference type="InterPro" id="IPR001104">
    <property type="entry name" value="3-oxo-5_a-steroid_4-DH_C"/>
</dbReference>
<dbReference type="PANTHER" id="PTHR10556">
    <property type="entry name" value="3-OXO-5-ALPHA-STEROID 4-DEHYDROGENASE"/>
    <property type="match status" value="1"/>
</dbReference>
<evidence type="ECO:0000256" key="13">
    <source>
        <dbReference type="ARBA" id="ARBA00039428"/>
    </source>
</evidence>
<accession>U6RCZ4</accession>
<dbReference type="GO" id="GO:0016020">
    <property type="term" value="C:membrane"/>
    <property type="evidence" value="ECO:0007669"/>
    <property type="project" value="InterPro"/>
</dbReference>
<dbReference type="PATRIC" id="fig|1121098.3.peg.2299"/>
<evidence type="ECO:0000259" key="18">
    <source>
        <dbReference type="Pfam" id="PF02544"/>
    </source>
</evidence>
<keyword evidence="6" id="KW-0492">Microsome</keyword>
<dbReference type="RefSeq" id="WP_005941007.1">
    <property type="nucleotide sequence ID" value="NZ_KB890344.1"/>
</dbReference>
<feature type="domain" description="3-oxo-5-alpha-steroid 4-dehydrogenase C-terminal" evidence="18">
    <location>
        <begin position="102"/>
        <end position="254"/>
    </location>
</feature>